<proteinExistence type="predicted"/>
<comment type="caution">
    <text evidence="1">The sequence shown here is derived from an EMBL/GenBank/DDBJ whole genome shotgun (WGS) entry which is preliminary data.</text>
</comment>
<dbReference type="Proteomes" id="UP000460257">
    <property type="component" value="Unassembled WGS sequence"/>
</dbReference>
<name>A0A6N7J0I7_9FIRM</name>
<organism evidence="1 2">
    <name type="scientific">Candidatus Weimeria bifida</name>
    <dbReference type="NCBI Taxonomy" id="2599074"/>
    <lineage>
        <taxon>Bacteria</taxon>
        <taxon>Bacillati</taxon>
        <taxon>Bacillota</taxon>
        <taxon>Clostridia</taxon>
        <taxon>Lachnospirales</taxon>
        <taxon>Lachnospiraceae</taxon>
        <taxon>Candidatus Weimeria</taxon>
    </lineage>
</organism>
<evidence type="ECO:0000313" key="2">
    <source>
        <dbReference type="Proteomes" id="UP000460257"/>
    </source>
</evidence>
<protein>
    <submittedName>
        <fullName evidence="1">Uncharacterized protein</fullName>
    </submittedName>
</protein>
<dbReference type="AlphaFoldDB" id="A0A6N7J0I7"/>
<keyword evidence="2" id="KW-1185">Reference proteome</keyword>
<accession>A0A6N7J0I7</accession>
<sequence length="67" mass="7919">MQYENVPLKDLLSDRKVFGIFDEEFRNGGWLDVTALLDSESLFRDLYQDGTVPERVLDRIRQRLTDL</sequence>
<dbReference type="EMBL" id="VOGC01000006">
    <property type="protein sequence ID" value="MQN01545.1"/>
    <property type="molecule type" value="Genomic_DNA"/>
</dbReference>
<reference evidence="1" key="1">
    <citation type="journal article" date="2020" name="Appl. Environ. Microbiol.">
        <title>Medium-Chain Fatty Acid Synthesis by 'Candidatus Weimeria bifida' gen. nov., sp. nov., and 'Candidatus Pseudoramibacter fermentans' sp. nov.</title>
        <authorList>
            <person name="Scarborough M.J."/>
            <person name="Myers K.S."/>
            <person name="Donohue T.J."/>
            <person name="Noguera D.R."/>
        </authorList>
    </citation>
    <scope>NUCLEOTIDE SEQUENCE</scope>
    <source>
        <strain evidence="1">LCO1.1</strain>
    </source>
</reference>
<evidence type="ECO:0000313" key="1">
    <source>
        <dbReference type="EMBL" id="MQN01545.1"/>
    </source>
</evidence>
<gene>
    <name evidence="1" type="ORF">FRC54_06390</name>
</gene>